<reference evidence="2 3" key="1">
    <citation type="submission" date="2019-10" db="EMBL/GenBank/DDBJ databases">
        <title>Epibacterium sp. nov., isolated from seawater.</title>
        <authorList>
            <person name="Zhang X."/>
            <person name="Li N."/>
        </authorList>
    </citation>
    <scope>NUCLEOTIDE SEQUENCE [LARGE SCALE GENOMIC DNA]</scope>
    <source>
        <strain evidence="2 3">SM1979</strain>
    </source>
</reference>
<sequence length="114" mass="12245">MRRLFHIGSTFILVCALLCQGQSAAARVTMTDAAGQIVICTGVGPMTIYIDANGNQTEGPETCPDCLGFSFAALPERAFETPAPHRFREYTTVLHKALVPDVLADTPRARAPPV</sequence>
<gene>
    <name evidence="2" type="ORF">GFB49_05595</name>
</gene>
<comment type="caution">
    <text evidence="2">The sequence shown here is derived from an EMBL/GenBank/DDBJ whole genome shotgun (WGS) entry which is preliminary data.</text>
</comment>
<evidence type="ECO:0008006" key="4">
    <source>
        <dbReference type="Google" id="ProtNLM"/>
    </source>
</evidence>
<proteinExistence type="predicted"/>
<dbReference type="EMBL" id="WIBF01000002">
    <property type="protein sequence ID" value="MQQ07920.1"/>
    <property type="molecule type" value="Genomic_DNA"/>
</dbReference>
<dbReference type="Proteomes" id="UP000444174">
    <property type="component" value="Unassembled WGS sequence"/>
</dbReference>
<keyword evidence="1" id="KW-0732">Signal</keyword>
<protein>
    <recommendedName>
        <fullName evidence="4">DUF2946 domain-containing protein</fullName>
    </recommendedName>
</protein>
<accession>A0A843Y9I5</accession>
<organism evidence="2 3">
    <name type="scientific">Tritonibacter litoralis</name>
    <dbReference type="NCBI Taxonomy" id="2662264"/>
    <lineage>
        <taxon>Bacteria</taxon>
        <taxon>Pseudomonadati</taxon>
        <taxon>Pseudomonadota</taxon>
        <taxon>Alphaproteobacteria</taxon>
        <taxon>Rhodobacterales</taxon>
        <taxon>Paracoccaceae</taxon>
        <taxon>Tritonibacter</taxon>
    </lineage>
</organism>
<feature type="signal peptide" evidence="1">
    <location>
        <begin position="1"/>
        <end position="25"/>
    </location>
</feature>
<dbReference type="AlphaFoldDB" id="A0A843Y9I5"/>
<dbReference type="RefSeq" id="WP_153214858.1">
    <property type="nucleotide sequence ID" value="NZ_WIBF01000002.1"/>
</dbReference>
<feature type="chain" id="PRO_5032700163" description="DUF2946 domain-containing protein" evidence="1">
    <location>
        <begin position="26"/>
        <end position="114"/>
    </location>
</feature>
<evidence type="ECO:0000256" key="1">
    <source>
        <dbReference type="SAM" id="SignalP"/>
    </source>
</evidence>
<name>A0A843Y9I5_9RHOB</name>
<evidence type="ECO:0000313" key="3">
    <source>
        <dbReference type="Proteomes" id="UP000444174"/>
    </source>
</evidence>
<keyword evidence="3" id="KW-1185">Reference proteome</keyword>
<evidence type="ECO:0000313" key="2">
    <source>
        <dbReference type="EMBL" id="MQQ07920.1"/>
    </source>
</evidence>